<dbReference type="RefSeq" id="WP_345971227.1">
    <property type="nucleotide sequence ID" value="NZ_JAQYXL010000001.1"/>
</dbReference>
<proteinExistence type="predicted"/>
<name>A0ABU9ZD04_9HYPH</name>
<gene>
    <name evidence="1" type="ORF">PUR21_16475</name>
</gene>
<evidence type="ECO:0000313" key="1">
    <source>
        <dbReference type="EMBL" id="MEN3229213.1"/>
    </source>
</evidence>
<accession>A0ABU9ZD04</accession>
<comment type="caution">
    <text evidence="1">The sequence shown here is derived from an EMBL/GenBank/DDBJ whole genome shotgun (WGS) entry which is preliminary data.</text>
</comment>
<dbReference type="EMBL" id="JAQYXL010000001">
    <property type="protein sequence ID" value="MEN3229213.1"/>
    <property type="molecule type" value="Genomic_DNA"/>
</dbReference>
<evidence type="ECO:0000313" key="2">
    <source>
        <dbReference type="Proteomes" id="UP001404845"/>
    </source>
</evidence>
<protein>
    <submittedName>
        <fullName evidence="1">Uncharacterized protein</fullName>
    </submittedName>
</protein>
<keyword evidence="2" id="KW-1185">Reference proteome</keyword>
<organism evidence="1 2">
    <name type="scientific">Methylorubrum rhodesianum</name>
    <dbReference type="NCBI Taxonomy" id="29427"/>
    <lineage>
        <taxon>Bacteria</taxon>
        <taxon>Pseudomonadati</taxon>
        <taxon>Pseudomonadota</taxon>
        <taxon>Alphaproteobacteria</taxon>
        <taxon>Hyphomicrobiales</taxon>
        <taxon>Methylobacteriaceae</taxon>
        <taxon>Methylorubrum</taxon>
    </lineage>
</organism>
<reference evidence="1 2" key="1">
    <citation type="journal article" date="2023" name="PLoS ONE">
        <title>Complete genome assembly of Hawai'i environmental nontuberculous mycobacteria reveals unexpected co-isolation with methylobacteria.</title>
        <authorList>
            <person name="Hendrix J."/>
            <person name="Epperson L.E."/>
            <person name="Tong E.I."/>
            <person name="Chan Y.L."/>
            <person name="Hasan N.A."/>
            <person name="Dawrs S.N."/>
            <person name="Norton G.J."/>
            <person name="Virdi R."/>
            <person name="Crooks J.L."/>
            <person name="Chan E.D."/>
            <person name="Honda J.R."/>
            <person name="Strong M."/>
        </authorList>
    </citation>
    <scope>NUCLEOTIDE SEQUENCE [LARGE SCALE GENOMIC DNA]</scope>
    <source>
        <strain evidence="1 2">NJH_HI01</strain>
    </source>
</reference>
<sequence length="142" mass="14949">MAMDFGNRAAGQVIEPNEVAAKMGGALLGREARNTAIGGDARPSLQQTIQAVREASKRLDAHRNDMLGLAEIAETVARRLCGPYPTDAGSAAARGDASEREALSTVEEAYRSAADLHPRISALENPAQRIARALDAISRAIG</sequence>
<dbReference type="Proteomes" id="UP001404845">
    <property type="component" value="Unassembled WGS sequence"/>
</dbReference>